<dbReference type="Proteomes" id="UP000695026">
    <property type="component" value="Unplaced"/>
</dbReference>
<dbReference type="KEGG" id="pbi:103051369"/>
<sequence length="225" mass="23358">MLKGTHPLWLLSPDHHDSTALFFPAESDPSLPPPSQSWLVQPQLSQSDGRPPPTPAGSWPPGPHFLGSQLSCASSLASVAEGTGRTPLPLRPSLGTLSPFVYEGLCGKWSLPSRKGLNGLGGSESEFPPGTPPPHAKDNSSVMSDAVAALGTVGTGGSPKPQPPVPGPVPEATTSTPSPLPLEPSAVPQGPHPHLEPDPLVAEWGRPREEEDSPAAGQPLLDHQY</sequence>
<feature type="region of interest" description="Disordered" evidence="1">
    <location>
        <begin position="120"/>
        <end position="225"/>
    </location>
</feature>
<reference evidence="3" key="1">
    <citation type="submission" date="2025-08" db="UniProtKB">
        <authorList>
            <consortium name="RefSeq"/>
        </authorList>
    </citation>
    <scope>IDENTIFICATION</scope>
    <source>
        <tissue evidence="3">Liver</tissue>
    </source>
</reference>
<feature type="region of interest" description="Disordered" evidence="1">
    <location>
        <begin position="21"/>
        <end position="65"/>
    </location>
</feature>
<proteinExistence type="predicted"/>
<protein>
    <submittedName>
        <fullName evidence="3">Pecanex-like protein 3</fullName>
    </submittedName>
</protein>
<dbReference type="AlphaFoldDB" id="A0A9F5IW68"/>
<feature type="compositionally biased region" description="Polar residues" evidence="1">
    <location>
        <begin position="36"/>
        <end position="48"/>
    </location>
</feature>
<organism evidence="2 3">
    <name type="scientific">Python bivittatus</name>
    <name type="common">Burmese python</name>
    <name type="synonym">Python molurus bivittatus</name>
    <dbReference type="NCBI Taxonomy" id="176946"/>
    <lineage>
        <taxon>Eukaryota</taxon>
        <taxon>Metazoa</taxon>
        <taxon>Chordata</taxon>
        <taxon>Craniata</taxon>
        <taxon>Vertebrata</taxon>
        <taxon>Euteleostomi</taxon>
        <taxon>Lepidosauria</taxon>
        <taxon>Squamata</taxon>
        <taxon>Bifurcata</taxon>
        <taxon>Unidentata</taxon>
        <taxon>Episquamata</taxon>
        <taxon>Toxicofera</taxon>
        <taxon>Serpentes</taxon>
        <taxon>Henophidia</taxon>
        <taxon>Pythonidae</taxon>
        <taxon>Python</taxon>
    </lineage>
</organism>
<evidence type="ECO:0000313" key="2">
    <source>
        <dbReference type="Proteomes" id="UP000695026"/>
    </source>
</evidence>
<dbReference type="OrthoDB" id="10526830at2759"/>
<evidence type="ECO:0000256" key="1">
    <source>
        <dbReference type="SAM" id="MobiDB-lite"/>
    </source>
</evidence>
<accession>A0A9F5IW68</accession>
<dbReference type="RefSeq" id="XP_025029190.1">
    <property type="nucleotide sequence ID" value="XM_025173422.1"/>
</dbReference>
<feature type="compositionally biased region" description="Pro residues" evidence="1">
    <location>
        <begin position="50"/>
        <end position="63"/>
    </location>
</feature>
<dbReference type="GeneID" id="103051369"/>
<evidence type="ECO:0000313" key="3">
    <source>
        <dbReference type="RefSeq" id="XP_025029190.1"/>
    </source>
</evidence>
<gene>
    <name evidence="3" type="primary">LOC103051369</name>
</gene>
<keyword evidence="2" id="KW-1185">Reference proteome</keyword>
<name>A0A9F5IW68_PYTBI</name>
<feature type="compositionally biased region" description="Pro residues" evidence="1">
    <location>
        <begin position="160"/>
        <end position="169"/>
    </location>
</feature>